<reference evidence="2" key="1">
    <citation type="submission" date="2021-04" db="EMBL/GenBank/DDBJ databases">
        <authorList>
            <person name="Rodrigo-Torres L."/>
            <person name="Arahal R. D."/>
            <person name="Lucena T."/>
        </authorList>
    </citation>
    <scope>NUCLEOTIDE SEQUENCE</scope>
    <source>
        <strain evidence="2">AS29M-1</strain>
    </source>
</reference>
<protein>
    <recommendedName>
        <fullName evidence="4">Tetratricopeptide repeat protein</fullName>
    </recommendedName>
</protein>
<gene>
    <name evidence="2" type="ORF">CRYO30217_02358</name>
</gene>
<dbReference type="InterPro" id="IPR011990">
    <property type="entry name" value="TPR-like_helical_dom_sf"/>
</dbReference>
<dbReference type="RefSeq" id="WP_258542588.1">
    <property type="nucleotide sequence ID" value="NZ_OU015584.1"/>
</dbReference>
<dbReference type="PROSITE" id="PS51257">
    <property type="entry name" value="PROKAR_LIPOPROTEIN"/>
    <property type="match status" value="1"/>
</dbReference>
<dbReference type="InterPro" id="IPR019734">
    <property type="entry name" value="TPR_rpt"/>
</dbReference>
<evidence type="ECO:0000256" key="1">
    <source>
        <dbReference type="PROSITE-ProRule" id="PRU00339"/>
    </source>
</evidence>
<keyword evidence="3" id="KW-1185">Reference proteome</keyword>
<evidence type="ECO:0008006" key="4">
    <source>
        <dbReference type="Google" id="ProtNLM"/>
    </source>
</evidence>
<organism evidence="2 3">
    <name type="scientific">Parvicella tangerina</name>
    <dbReference type="NCBI Taxonomy" id="2829795"/>
    <lineage>
        <taxon>Bacteria</taxon>
        <taxon>Pseudomonadati</taxon>
        <taxon>Bacteroidota</taxon>
        <taxon>Flavobacteriia</taxon>
        <taxon>Flavobacteriales</taxon>
        <taxon>Parvicellaceae</taxon>
        <taxon>Parvicella</taxon>
    </lineage>
</organism>
<dbReference type="Proteomes" id="UP000683507">
    <property type="component" value="Chromosome"/>
</dbReference>
<keyword evidence="1" id="KW-0802">TPR repeat</keyword>
<evidence type="ECO:0000313" key="3">
    <source>
        <dbReference type="Proteomes" id="UP000683507"/>
    </source>
</evidence>
<sequence>MKSVFRFILFLFVLSSCGNPSEQQKTNKDISVFSRENLLDEISDLHSKKDYEQLIPLLHEMKDSMYFNVQYYSYLTEIYFDLGETDSAKKYTNQAIDRYPDIWEFEYYSLKLLYCESQLEKNDSIMKIYMDHRLNQEDYGNFSFLYLLKGGSKDSLKTYLEEKGVFNDPKWGVGLRNYIDTGDVYYLFGECLSGGK</sequence>
<evidence type="ECO:0000313" key="2">
    <source>
        <dbReference type="EMBL" id="CAG5084035.1"/>
    </source>
</evidence>
<feature type="repeat" description="TPR" evidence="1">
    <location>
        <begin position="69"/>
        <end position="102"/>
    </location>
</feature>
<dbReference type="Gene3D" id="1.25.40.10">
    <property type="entry name" value="Tetratricopeptide repeat domain"/>
    <property type="match status" value="1"/>
</dbReference>
<accession>A0A916NCY5</accession>
<name>A0A916NCY5_9FLAO</name>
<proteinExistence type="predicted"/>
<dbReference type="SUPFAM" id="SSF48452">
    <property type="entry name" value="TPR-like"/>
    <property type="match status" value="1"/>
</dbReference>
<dbReference type="PROSITE" id="PS50005">
    <property type="entry name" value="TPR"/>
    <property type="match status" value="1"/>
</dbReference>
<dbReference type="AlphaFoldDB" id="A0A916NCY5"/>
<dbReference type="EMBL" id="OU015584">
    <property type="protein sequence ID" value="CAG5084035.1"/>
    <property type="molecule type" value="Genomic_DNA"/>
</dbReference>
<dbReference type="KEGG" id="ptan:CRYO30217_02358"/>